<dbReference type="EMBL" id="KV454406">
    <property type="protein sequence ID" value="ODQ67869.1"/>
    <property type="molecule type" value="Genomic_DNA"/>
</dbReference>
<gene>
    <name evidence="5" type="ORF">NADFUDRAFT_63377</name>
</gene>
<evidence type="ECO:0000259" key="4">
    <source>
        <dbReference type="PROSITE" id="PS50018"/>
    </source>
</evidence>
<dbReference type="InterPro" id="IPR008936">
    <property type="entry name" value="Rho_GTPase_activation_prot"/>
</dbReference>
<accession>A0A1E3PR02</accession>
<name>A0A1E3PR02_9ASCO</name>
<dbReference type="Proteomes" id="UP000095009">
    <property type="component" value="Unassembled WGS sequence"/>
</dbReference>
<evidence type="ECO:0000256" key="3">
    <source>
        <dbReference type="SAM" id="MobiDB-lite"/>
    </source>
</evidence>
<dbReference type="InterPro" id="IPR039360">
    <property type="entry name" value="Ras_GTPase"/>
</dbReference>
<sequence>MPPPESDLKNYSTPNLLPHKFYPVGTHKTALKPFFAKAFPKLLPTVTGLSLSETESDEVFKLNKTAVLKLSKIGFLPDILESNFELMKNILDNDVSTTPQERSDLTLSSLALILRLCADLVDVYWKSLNSSKPNHLNKERDASNHPNPSNAHLTPETSCVDHLFFDDSIYESEALSSTDQILYLDSYVYYHLNTYVYSSTPELIDTKLVEKFLELLFRIRSESRITDMIHAVKTSSLRNNKVPPGIPLSSRMILIYEVDSCCSFIMRFLSASNYDAVNCVVKNELDLLSAQSPKLVSPVFPVTSASSISLMSPRNSNTATRYSLSDKMKLESSPNSSVPSFFKDNLVIPLILPPSSLSTENLDVALSRIDLFSSLFFSCDTLHLLFRDVGEAYSNISNVLHRNLLLKFFRHSLMYHVFSVPKDVIFIVDKRPLVVGAASDLFDCIESLNDSNCPDASVSLFLSTLLLFIPGIFDEYVKRDPKNNNIAVVQKNLKQKFKFLDLVLASLDKEDDSFHYVALACLNEISIGAAFVVQLNPFSTLVEFVNSLYSRMLQIILVDPKDGLMDKIPYIQAHFSGCWSILSRELVMKDIVPFLYDEKTPVGKLNSIIRGFSLLRGVDPSEPLKSEFLLDCFIPIRDFVISRVPRVVQMEKNGETNSQEFNLLVMSLIHAINIFRDNFTLYHHNKNFVLDYTGSVLLIAPIISGMMVQCSDLAKTCAAFATRCLALDTLHLYDSVEIVFGKYHPITDTYSHIGPIIKAISQKLLVFDTTDSRIPFLLPLLKNFMKTRCYIANTYKFFKITDGDITKVQNPSIRYEFSKACEVAILVLLCLPNMDICITSLGCLKLLVKEAILTENFDKTSTHSLTIMDNFHTYEELSSDSFIVTGPVAFHKRYLKYLKHMQVPSEPVTKAWEEIYIRWLNLTIRIETSFNNGSLCNDFFSEWRNYAGAISSLSGCFLRYGHYGNLVTINNYEPNLQSIRVKIENFIHKMVTLMFYRSPIIRQIAKDVLSRDTSNLAYHLIFKELERVVKNNRKMPSSANKKNSSLPGSDDEVLLLVAEQVTSFTKSVIGSSENSELYVNIDIGALVLQIAEFLDALPNNSKIIHLKIKMCLLAETLGKKHDNLKIRHDMKVRNKLTRIIVKWFEDASSNIVAIRNTATNNLASPTSASLSDRQSRSYGRTDYYDLAASSVNALASTLNGLVIDTPDAVHDIDSVSSKAGIFGSYFTMLLKVLESLKQQEDINKAQSGSHPDSQGSNSNWTPECSALEQEKLCTIRDGIIMALSHLLDSNADVGLKLALPLGLHHDLNIRLAFLEVFKNILNKGTQFSAESNKNQKYENLLNFLLENIDITVGICDNCPASQVDDLSYCLLSLFELKGKSLALIKEVVTKEVSMAESPSEILRRNCVATRMLSVYAKSVAGGYLRETLEPVLKDYTRFVDHHIFEINPETEKVNKEYYIEEMMKFQHTLDDLIFAFRDSVNLAPKSFKILCHIIKEAVEKKYSEATESAVGAFVFLRFFCPAIVSPEIEGIVRVPLTRELRRSLLFLAKTVQYLANGATGWAKLQTYTRMTDYMISRQKIIMTFLSDITVVDDYDNSVIKDTSAINDTTMPGIMGGAIGDQITDIETASVISSVDAKFLDNGELASLHHFLYENWEDINSKLKMENRKKKLFVPCSRIHSHTQRCYIRGGVIANPDDHEADNIEKDLEVKTKKLTSLIASLGKIASNANFQIPKNLEGTTKSADQLYEFMNKNASRDMSSLMESQIVHDGITQDGLPLIIVSIRNFDSSKIDHELSIYRYFQVASRLWHNKFGILYDCSGYSEGCAMSSNILSQAQYLVPDEMIQNCVCAYYYNVGTHFLPRLKMWIRYYGSMSFLNPHRVPYYFINSYSIKDLLNINGLGLDKRSEKLVTDLNMCYSDVQRYDRKYKDTFRSCVNIGNEYIQFQSLEPLYYVPNRPLYTNDSYHISKVLSVYSSNISGLSNEFTIEICGERLASNFQITLISSKASEIMRSIEAGKSRLSTGEENEIETVLRPEDVIATLFNIGLRSLCSSYLELRLSSYNLLASMQTRFGLDFGRDLRVAKGLAVPRHSLTLAISFSESLSLSHPQLTKDFITDFFDTYNEVPADKKQKVLLYVVPWIRNIYQYVYLANDEGGPENTRRIIRRFLNISHLNFNDYSSLLLNVWSALCVEEGLTHVLVEEIVSGALYWETEGHDIEKIISLLVVCPSMGICGRVLSRIRELMDVKEEDKNGGQVLVSKSNWKELVILIRVALYTVFETPLIVEQYLPDIFHIVGILVGVGRLEFRNIIYKLLMNAAHSFSVSDKLTSEKKDKLEGLLLEMAEPRIKLIFGLTSDAERVIVGESSNPIISKTHLENASSLMLEIIEVVGTVEEANIWRSRWTHFVVQVAFNNNSILQGRAMVLLGCLAKTEVDNEIIMNIITIICDVFSMSTVDEVSREDLLVCCLSCVTKLVDGIAVQSRYALSLFWLAVSSIQLVVTNSLYISSAYFLESVLRSLDSSGLFSQGDMVECLIDGLSDVKSEWGLISGLTNVSFTKETFDLAISAALLRGLGTAATRAATLKTFEAFLEIRAKNYIKTLDRIEELETNHPSYLVYFLFLFICSRSRDDIKDFFWLVGLTNDDEAIIGDSSDSVMDSNNDTTNDSIPGILVDYISSSDPMVVIAAVECGQLFQLINDDDLIELRLMKVLKHVAMNDPVAQFMIYTLGQSKICDLSTAHPNPKLMGEALDITIKVLSEGMDLNKPEYYENKLVKLLEDNGLTGITECGSKKNPSTMAKVAGMNALSPLLTKMSAI</sequence>
<keyword evidence="2" id="KW-0597">Phosphoprotein</keyword>
<proteinExistence type="predicted"/>
<reference evidence="5 6" key="1">
    <citation type="journal article" date="2016" name="Proc. Natl. Acad. Sci. U.S.A.">
        <title>Comparative genomics of biotechnologically important yeasts.</title>
        <authorList>
            <person name="Riley R."/>
            <person name="Haridas S."/>
            <person name="Wolfe K.H."/>
            <person name="Lopes M.R."/>
            <person name="Hittinger C.T."/>
            <person name="Goeker M."/>
            <person name="Salamov A.A."/>
            <person name="Wisecaver J.H."/>
            <person name="Long T.M."/>
            <person name="Calvey C.H."/>
            <person name="Aerts A.L."/>
            <person name="Barry K.W."/>
            <person name="Choi C."/>
            <person name="Clum A."/>
            <person name="Coughlan A.Y."/>
            <person name="Deshpande S."/>
            <person name="Douglass A.P."/>
            <person name="Hanson S.J."/>
            <person name="Klenk H.-P."/>
            <person name="LaButti K.M."/>
            <person name="Lapidus A."/>
            <person name="Lindquist E.A."/>
            <person name="Lipzen A.M."/>
            <person name="Meier-Kolthoff J.P."/>
            <person name="Ohm R.A."/>
            <person name="Otillar R.P."/>
            <person name="Pangilinan J.L."/>
            <person name="Peng Y."/>
            <person name="Rokas A."/>
            <person name="Rosa C.A."/>
            <person name="Scheuner C."/>
            <person name="Sibirny A.A."/>
            <person name="Slot J.C."/>
            <person name="Stielow J.B."/>
            <person name="Sun H."/>
            <person name="Kurtzman C.P."/>
            <person name="Blackwell M."/>
            <person name="Grigoriev I.V."/>
            <person name="Jeffries T.W."/>
        </authorList>
    </citation>
    <scope>NUCLEOTIDE SEQUENCE [LARGE SCALE GENOMIC DNA]</scope>
    <source>
        <strain evidence="5 6">DSM 6958</strain>
    </source>
</reference>
<dbReference type="InterPro" id="IPR001936">
    <property type="entry name" value="RasGAP_dom"/>
</dbReference>
<dbReference type="PROSITE" id="PS50018">
    <property type="entry name" value="RAS_GTPASE_ACTIV_2"/>
    <property type="match status" value="1"/>
</dbReference>
<dbReference type="InterPro" id="IPR011993">
    <property type="entry name" value="PH-like_dom_sf"/>
</dbReference>
<dbReference type="PANTHER" id="PTHR10194">
    <property type="entry name" value="RAS GTPASE-ACTIVATING PROTEINS"/>
    <property type="match status" value="1"/>
</dbReference>
<evidence type="ECO:0000313" key="5">
    <source>
        <dbReference type="EMBL" id="ODQ67869.1"/>
    </source>
</evidence>
<feature type="compositionally biased region" description="Polar residues" evidence="3">
    <location>
        <begin position="1244"/>
        <end position="1261"/>
    </location>
</feature>
<dbReference type="PROSITE" id="PS00509">
    <property type="entry name" value="RAS_GTPASE_ACTIV_1"/>
    <property type="match status" value="1"/>
</dbReference>
<dbReference type="SMART" id="SM00323">
    <property type="entry name" value="RasGAP"/>
    <property type="match status" value="1"/>
</dbReference>
<protein>
    <recommendedName>
        <fullName evidence="4">Ras-GAP domain-containing protein</fullName>
    </recommendedName>
</protein>
<dbReference type="STRING" id="857566.A0A1E3PR02"/>
<dbReference type="SUPFAM" id="SSF48350">
    <property type="entry name" value="GTPase activation domain, GAP"/>
    <property type="match status" value="1"/>
</dbReference>
<dbReference type="InterPro" id="IPR036865">
    <property type="entry name" value="CRAL-TRIO_dom_sf"/>
</dbReference>
<organism evidence="5 6">
    <name type="scientific">Nadsonia fulvescens var. elongata DSM 6958</name>
    <dbReference type="NCBI Taxonomy" id="857566"/>
    <lineage>
        <taxon>Eukaryota</taxon>
        <taxon>Fungi</taxon>
        <taxon>Dikarya</taxon>
        <taxon>Ascomycota</taxon>
        <taxon>Saccharomycotina</taxon>
        <taxon>Dipodascomycetes</taxon>
        <taxon>Dipodascales</taxon>
        <taxon>Dipodascales incertae sedis</taxon>
        <taxon>Nadsonia</taxon>
    </lineage>
</organism>
<evidence type="ECO:0000256" key="2">
    <source>
        <dbReference type="ARBA" id="ARBA00022553"/>
    </source>
</evidence>
<dbReference type="Gene3D" id="1.10.506.10">
    <property type="entry name" value="GTPase Activation - p120gap, domain 1"/>
    <property type="match status" value="2"/>
</dbReference>
<dbReference type="InterPro" id="IPR023152">
    <property type="entry name" value="RasGAP_CS"/>
</dbReference>
<dbReference type="Pfam" id="PF00616">
    <property type="entry name" value="RasGAP"/>
    <property type="match status" value="1"/>
</dbReference>
<keyword evidence="1" id="KW-0343">GTPase activation</keyword>
<evidence type="ECO:0000256" key="1">
    <source>
        <dbReference type="ARBA" id="ARBA00022468"/>
    </source>
</evidence>
<evidence type="ECO:0000313" key="6">
    <source>
        <dbReference type="Proteomes" id="UP000095009"/>
    </source>
</evidence>
<dbReference type="Gene3D" id="3.40.525.10">
    <property type="entry name" value="CRAL-TRIO lipid binding domain"/>
    <property type="match status" value="1"/>
</dbReference>
<dbReference type="GO" id="GO:0007165">
    <property type="term" value="P:signal transduction"/>
    <property type="evidence" value="ECO:0007669"/>
    <property type="project" value="UniProtKB-ARBA"/>
</dbReference>
<dbReference type="PANTHER" id="PTHR10194:SF142">
    <property type="entry name" value="NEUROFIBROMIN"/>
    <property type="match status" value="1"/>
</dbReference>
<dbReference type="GO" id="GO:0005096">
    <property type="term" value="F:GTPase activator activity"/>
    <property type="evidence" value="ECO:0007669"/>
    <property type="project" value="UniProtKB-KW"/>
</dbReference>
<feature type="domain" description="Ras-GAP" evidence="4">
    <location>
        <begin position="1362"/>
        <end position="1556"/>
    </location>
</feature>
<dbReference type="OrthoDB" id="28245at2759"/>
<keyword evidence="6" id="KW-1185">Reference proteome</keyword>
<dbReference type="Gene3D" id="2.30.29.30">
    <property type="entry name" value="Pleckstrin-homology domain (PH domain)/Phosphotyrosine-binding domain (PTB)"/>
    <property type="match status" value="1"/>
</dbReference>
<feature type="region of interest" description="Disordered" evidence="3">
    <location>
        <begin position="1242"/>
        <end position="1261"/>
    </location>
</feature>
<feature type="region of interest" description="Disordered" evidence="3">
    <location>
        <begin position="133"/>
        <end position="152"/>
    </location>
</feature>